<sequence>MTRTIYLPALERSVTLRAYNAAVRHAIDHPELEYKHGLTSWWSTTGAEIRSQFREGIHDRINQRTPYQLRGTPHELYT</sequence>
<gene>
    <name evidence="1" type="ORF">MM415B02779_0019</name>
</gene>
<accession>A0A6M3L5A5</accession>
<evidence type="ECO:0000313" key="1">
    <source>
        <dbReference type="EMBL" id="QJA88358.1"/>
    </source>
</evidence>
<protein>
    <submittedName>
        <fullName evidence="1">Uncharacterized protein</fullName>
    </submittedName>
</protein>
<proteinExistence type="predicted"/>
<dbReference type="EMBL" id="MT142772">
    <property type="protein sequence ID" value="QJA88358.1"/>
    <property type="molecule type" value="Genomic_DNA"/>
</dbReference>
<organism evidence="1">
    <name type="scientific">viral metagenome</name>
    <dbReference type="NCBI Taxonomy" id="1070528"/>
    <lineage>
        <taxon>unclassified sequences</taxon>
        <taxon>metagenomes</taxon>
        <taxon>organismal metagenomes</taxon>
    </lineage>
</organism>
<name>A0A6M3L5A5_9ZZZZ</name>
<dbReference type="AlphaFoldDB" id="A0A6M3L5A5"/>
<reference evidence="1" key="1">
    <citation type="submission" date="2020-03" db="EMBL/GenBank/DDBJ databases">
        <title>The deep terrestrial virosphere.</title>
        <authorList>
            <person name="Holmfeldt K."/>
            <person name="Nilsson E."/>
            <person name="Simone D."/>
            <person name="Lopez-Fernandez M."/>
            <person name="Wu X."/>
            <person name="de Brujin I."/>
            <person name="Lundin D."/>
            <person name="Andersson A."/>
            <person name="Bertilsson S."/>
            <person name="Dopson M."/>
        </authorList>
    </citation>
    <scope>NUCLEOTIDE SEQUENCE</scope>
    <source>
        <strain evidence="1">MM415B02779</strain>
    </source>
</reference>